<keyword evidence="1 3" id="KW-0597">Phosphoprotein</keyword>
<reference evidence="6" key="1">
    <citation type="submission" date="2016-10" db="EMBL/GenBank/DDBJ databases">
        <authorList>
            <person name="Varghese N."/>
            <person name="Submissions S."/>
        </authorList>
    </citation>
    <scope>NUCLEOTIDE SEQUENCE [LARGE SCALE GENOMIC DNA]</scope>
    <source>
        <strain evidence="6">DSM 17616</strain>
    </source>
</reference>
<dbReference type="STRING" id="173990.SAMN05660691_01229"/>
<dbReference type="AlphaFoldDB" id="A0A1H6KH30"/>
<proteinExistence type="predicted"/>
<dbReference type="PANTHER" id="PTHR44591">
    <property type="entry name" value="STRESS RESPONSE REGULATOR PROTEIN 1"/>
    <property type="match status" value="1"/>
</dbReference>
<keyword evidence="6" id="KW-1185">Reference proteome</keyword>
<evidence type="ECO:0000313" key="6">
    <source>
        <dbReference type="Proteomes" id="UP000199371"/>
    </source>
</evidence>
<dbReference type="RefSeq" id="WP_092791350.1">
    <property type="nucleotide sequence ID" value="NZ_FNXF01000003.1"/>
</dbReference>
<sequence>MLLKNFNVLVVDDVVLMCDFLYGVAKKVPGCYAFKALDGKTAAETLENEAIDLLITDIEMKGPTGLELIYRVRSGGFASTAHDIPIIIFSGNAYLELIQQSISYDVNDFLAKPITADQLIRKIQHHLQTEKQIKSAAHYRALNSDFSAKTAVPDENRKVSVAIVRELNPKPEAETEEPDISGKKADKKDFLFWPEHATTGYFQIDRRLRNFAFNISCFHNVFVGNCKPVAIESERKRACEACDYLFHITKNIKHKERRHQFWLLFNQRLEKLKPLAAELNSVNIKHHSQVLVLLKRLSYWWMQTCNRPIIQKNDDDGADNG</sequence>
<dbReference type="PROSITE" id="PS50110">
    <property type="entry name" value="RESPONSE_REGULATORY"/>
    <property type="match status" value="1"/>
</dbReference>
<name>A0A1H6KH30_9GAMM</name>
<dbReference type="SMART" id="SM00448">
    <property type="entry name" value="REC"/>
    <property type="match status" value="1"/>
</dbReference>
<accession>A0A1H6KH30</accession>
<evidence type="ECO:0000259" key="4">
    <source>
        <dbReference type="PROSITE" id="PS50110"/>
    </source>
</evidence>
<feature type="domain" description="Response regulatory" evidence="4">
    <location>
        <begin position="7"/>
        <end position="127"/>
    </location>
</feature>
<dbReference type="Proteomes" id="UP000199371">
    <property type="component" value="Unassembled WGS sequence"/>
</dbReference>
<dbReference type="Gene3D" id="3.40.50.2300">
    <property type="match status" value="1"/>
</dbReference>
<feature type="modified residue" description="4-aspartylphosphate" evidence="3">
    <location>
        <position position="57"/>
    </location>
</feature>
<evidence type="ECO:0000313" key="5">
    <source>
        <dbReference type="EMBL" id="SEH74880.1"/>
    </source>
</evidence>
<protein>
    <submittedName>
        <fullName evidence="5">CheY chemotaxis protein or a CheY-like REC (Receiver) domain</fullName>
    </submittedName>
</protein>
<organism evidence="5 6">
    <name type="scientific">Rheinheimera pacifica</name>
    <dbReference type="NCBI Taxonomy" id="173990"/>
    <lineage>
        <taxon>Bacteria</taxon>
        <taxon>Pseudomonadati</taxon>
        <taxon>Pseudomonadota</taxon>
        <taxon>Gammaproteobacteria</taxon>
        <taxon>Chromatiales</taxon>
        <taxon>Chromatiaceae</taxon>
        <taxon>Rheinheimera</taxon>
    </lineage>
</organism>
<evidence type="ECO:0000256" key="2">
    <source>
        <dbReference type="ARBA" id="ARBA00023012"/>
    </source>
</evidence>
<dbReference type="OrthoDB" id="5768548at2"/>
<dbReference type="PANTHER" id="PTHR44591:SF14">
    <property type="entry name" value="PROTEIN PILG"/>
    <property type="match status" value="1"/>
</dbReference>
<keyword evidence="2" id="KW-0902">Two-component regulatory system</keyword>
<evidence type="ECO:0000256" key="3">
    <source>
        <dbReference type="PROSITE-ProRule" id="PRU00169"/>
    </source>
</evidence>
<dbReference type="SUPFAM" id="SSF52172">
    <property type="entry name" value="CheY-like"/>
    <property type="match status" value="1"/>
</dbReference>
<evidence type="ECO:0000256" key="1">
    <source>
        <dbReference type="ARBA" id="ARBA00022553"/>
    </source>
</evidence>
<dbReference type="EMBL" id="FNXF01000003">
    <property type="protein sequence ID" value="SEH74880.1"/>
    <property type="molecule type" value="Genomic_DNA"/>
</dbReference>
<dbReference type="InterPro" id="IPR011006">
    <property type="entry name" value="CheY-like_superfamily"/>
</dbReference>
<dbReference type="InterPro" id="IPR050595">
    <property type="entry name" value="Bact_response_regulator"/>
</dbReference>
<dbReference type="InterPro" id="IPR001789">
    <property type="entry name" value="Sig_transdc_resp-reg_receiver"/>
</dbReference>
<dbReference type="GO" id="GO:0000160">
    <property type="term" value="P:phosphorelay signal transduction system"/>
    <property type="evidence" value="ECO:0007669"/>
    <property type="project" value="UniProtKB-KW"/>
</dbReference>
<dbReference type="Pfam" id="PF00072">
    <property type="entry name" value="Response_reg"/>
    <property type="match status" value="1"/>
</dbReference>
<gene>
    <name evidence="5" type="ORF">SAMN05660691_01229</name>
</gene>